<sequence length="88" mass="9743">RQSIDVEDPATLLDAVIGNEGATVPMRPGTTINHEPPEAHVMSSESHVVIHRRSYQQPTILIQSVRTFNLHSLLISACFLVVYSSYSL</sequence>
<evidence type="ECO:0000313" key="2">
    <source>
        <dbReference type="Proteomes" id="UP000824890"/>
    </source>
</evidence>
<name>A0ABQ7XZ73_BRANA</name>
<dbReference type="EMBL" id="JAGKQM010000019">
    <property type="protein sequence ID" value="KAH0860351.1"/>
    <property type="molecule type" value="Genomic_DNA"/>
</dbReference>
<keyword evidence="2" id="KW-1185">Reference proteome</keyword>
<dbReference type="Proteomes" id="UP000824890">
    <property type="component" value="Unassembled WGS sequence"/>
</dbReference>
<protein>
    <submittedName>
        <fullName evidence="1">Uncharacterized protein</fullName>
    </submittedName>
</protein>
<organism evidence="1 2">
    <name type="scientific">Brassica napus</name>
    <name type="common">Rape</name>
    <dbReference type="NCBI Taxonomy" id="3708"/>
    <lineage>
        <taxon>Eukaryota</taxon>
        <taxon>Viridiplantae</taxon>
        <taxon>Streptophyta</taxon>
        <taxon>Embryophyta</taxon>
        <taxon>Tracheophyta</taxon>
        <taxon>Spermatophyta</taxon>
        <taxon>Magnoliopsida</taxon>
        <taxon>eudicotyledons</taxon>
        <taxon>Gunneridae</taxon>
        <taxon>Pentapetalae</taxon>
        <taxon>rosids</taxon>
        <taxon>malvids</taxon>
        <taxon>Brassicales</taxon>
        <taxon>Brassicaceae</taxon>
        <taxon>Brassiceae</taxon>
        <taxon>Brassica</taxon>
    </lineage>
</organism>
<feature type="non-terminal residue" evidence="1">
    <location>
        <position position="1"/>
    </location>
</feature>
<gene>
    <name evidence="1" type="ORF">HID58_088612</name>
</gene>
<accession>A0ABQ7XZ73</accession>
<proteinExistence type="predicted"/>
<evidence type="ECO:0000313" key="1">
    <source>
        <dbReference type="EMBL" id="KAH0860351.1"/>
    </source>
</evidence>
<reference evidence="1 2" key="1">
    <citation type="submission" date="2021-05" db="EMBL/GenBank/DDBJ databases">
        <title>Genome Assembly of Synthetic Allotetraploid Brassica napus Reveals Homoeologous Exchanges between Subgenomes.</title>
        <authorList>
            <person name="Davis J.T."/>
        </authorList>
    </citation>
    <scope>NUCLEOTIDE SEQUENCE [LARGE SCALE GENOMIC DNA]</scope>
    <source>
        <strain evidence="2">cv. Da-Ae</strain>
        <tissue evidence="1">Seedling</tissue>
    </source>
</reference>
<comment type="caution">
    <text evidence="1">The sequence shown here is derived from an EMBL/GenBank/DDBJ whole genome shotgun (WGS) entry which is preliminary data.</text>
</comment>